<dbReference type="InterPro" id="IPR020094">
    <property type="entry name" value="TruA/RsuA/RluB/E/F_N"/>
</dbReference>
<evidence type="ECO:0000256" key="5">
    <source>
        <dbReference type="PIRSR" id="PIRSR001430-2"/>
    </source>
</evidence>
<dbReference type="PANTHER" id="PTHR11142">
    <property type="entry name" value="PSEUDOURIDYLATE SYNTHASE"/>
    <property type="match status" value="1"/>
</dbReference>
<reference evidence="8" key="1">
    <citation type="submission" date="2015-10" db="EMBL/GenBank/DDBJ databases">
        <title>Daphnia magna gene sets from two clonal populations assembled and annotated with EvidentialGene.</title>
        <authorList>
            <person name="Gilbert D."/>
            <person name="Podicheti R."/>
            <person name="Orsini L."/>
            <person name="Colbourne J."/>
            <person name="Pfrender M."/>
        </authorList>
    </citation>
    <scope>NUCLEOTIDE SEQUENCE</scope>
</reference>
<organism evidence="8">
    <name type="scientific">Daphnia magna</name>
    <dbReference type="NCBI Taxonomy" id="35525"/>
    <lineage>
        <taxon>Eukaryota</taxon>
        <taxon>Metazoa</taxon>
        <taxon>Ecdysozoa</taxon>
        <taxon>Arthropoda</taxon>
        <taxon>Crustacea</taxon>
        <taxon>Branchiopoda</taxon>
        <taxon>Diplostraca</taxon>
        <taxon>Cladocera</taxon>
        <taxon>Anomopoda</taxon>
        <taxon>Daphniidae</taxon>
        <taxon>Daphnia</taxon>
    </lineage>
</organism>
<dbReference type="EMBL" id="GDIP01233846">
    <property type="protein sequence ID" value="JAI89555.1"/>
    <property type="molecule type" value="Transcribed_RNA"/>
</dbReference>
<dbReference type="InterPro" id="IPR020097">
    <property type="entry name" value="PsdUridine_synth_TruA_a/b_dom"/>
</dbReference>
<dbReference type="EMBL" id="JAOYFB010000037">
    <property type="protein sequence ID" value="KAK4023732.1"/>
    <property type="molecule type" value="Genomic_DNA"/>
</dbReference>
<dbReference type="Gene3D" id="3.30.70.660">
    <property type="entry name" value="Pseudouridine synthase I, catalytic domain, C-terminal subdomain"/>
    <property type="match status" value="1"/>
</dbReference>
<sequence length="311" mass="36349">MQRYLIKFSYSGIRFRGLQRQPGEIFNGEFPCRASIQTIFEKALLRLRQYEKALETNIQFSSRTDQGVHSFCNIAHFDLSLQKDGSALSPHKLMKILNTYCEKSDISLSVNNVEAVPPTFHARYSSFYRHYLYRIAVTDKDVKAYPIVEWKKCYFIPKPFCLDNAVKACELFEGTKDFASFCHHFKQKPSGYPTIRTIDHFYIKPGRPLFDPVYDPLYSNIEFYDFHVKARSFMYKQVRRMVSVVVALAQGRMDLDQVCQLFEKPGEWNPRAMTAPPYGLYLLNVDYKIPQDEQPQRLVENQGEEFAQSDN</sequence>
<evidence type="ECO:0000313" key="8">
    <source>
        <dbReference type="EMBL" id="JAI89555.1"/>
    </source>
</evidence>
<feature type="domain" description="Pseudouridine synthase I TruA alpha/beta" evidence="7">
    <location>
        <begin position="168"/>
        <end position="287"/>
    </location>
</feature>
<dbReference type="EC" id="5.4.99.12" evidence="6"/>
<evidence type="ECO:0000313" key="9">
    <source>
        <dbReference type="EMBL" id="KAK4023732.1"/>
    </source>
</evidence>
<dbReference type="PANTHER" id="PTHR11142:SF0">
    <property type="entry name" value="TRNA PSEUDOURIDINE SYNTHASE-LIKE 1"/>
    <property type="match status" value="1"/>
</dbReference>
<dbReference type="PIRSF" id="PIRSF001430">
    <property type="entry name" value="tRNA_psdUrid_synth"/>
    <property type="match status" value="1"/>
</dbReference>
<dbReference type="OrthoDB" id="10252009at2759"/>
<keyword evidence="3 6" id="KW-0413">Isomerase</keyword>
<comment type="similarity">
    <text evidence="1 6">Belongs to the tRNA pseudouridine synthase TruA family.</text>
</comment>
<evidence type="ECO:0000256" key="3">
    <source>
        <dbReference type="ARBA" id="ARBA00023235"/>
    </source>
</evidence>
<dbReference type="Pfam" id="PF01416">
    <property type="entry name" value="PseudoU_synth_1"/>
    <property type="match status" value="1"/>
</dbReference>
<feature type="binding site" evidence="5">
    <location>
        <position position="131"/>
    </location>
    <ligand>
        <name>substrate</name>
    </ligand>
</feature>
<evidence type="ECO:0000256" key="4">
    <source>
        <dbReference type="PIRSR" id="PIRSR001430-1"/>
    </source>
</evidence>
<dbReference type="InterPro" id="IPR020103">
    <property type="entry name" value="PsdUridine_synth_cat_dom_sf"/>
</dbReference>
<dbReference type="Gene3D" id="3.30.70.580">
    <property type="entry name" value="Pseudouridine synthase I, catalytic domain, N-terminal subdomain"/>
    <property type="match status" value="1"/>
</dbReference>
<evidence type="ECO:0000256" key="6">
    <source>
        <dbReference type="RuleBase" id="RU003792"/>
    </source>
</evidence>
<dbReference type="Proteomes" id="UP001234178">
    <property type="component" value="Unassembled WGS sequence"/>
</dbReference>
<dbReference type="HAMAP" id="MF_00171">
    <property type="entry name" value="TruA"/>
    <property type="match status" value="1"/>
</dbReference>
<dbReference type="GO" id="GO:0003723">
    <property type="term" value="F:RNA binding"/>
    <property type="evidence" value="ECO:0007669"/>
    <property type="project" value="InterPro"/>
</dbReference>
<dbReference type="GO" id="GO:0031119">
    <property type="term" value="P:tRNA pseudouridine synthesis"/>
    <property type="evidence" value="ECO:0007669"/>
    <property type="project" value="TreeGrafter"/>
</dbReference>
<reference evidence="9 10" key="3">
    <citation type="journal article" date="2023" name="Nucleic Acids Res.">
        <title>The hologenome of Daphnia magna reveals possible DNA methylation and microbiome-mediated evolution of the host genome.</title>
        <authorList>
            <person name="Chaturvedi A."/>
            <person name="Li X."/>
            <person name="Dhandapani V."/>
            <person name="Marshall H."/>
            <person name="Kissane S."/>
            <person name="Cuenca-Cambronero M."/>
            <person name="Asole G."/>
            <person name="Calvet F."/>
            <person name="Ruiz-Romero M."/>
            <person name="Marangio P."/>
            <person name="Guigo R."/>
            <person name="Rago D."/>
            <person name="Mirbahai L."/>
            <person name="Eastwood N."/>
            <person name="Colbourne J.K."/>
            <person name="Zhou J."/>
            <person name="Mallon E."/>
            <person name="Orsini L."/>
        </authorList>
    </citation>
    <scope>NUCLEOTIDE SEQUENCE [LARGE SCALE GENOMIC DNA]</scope>
    <source>
        <strain evidence="9">LRV0_1</strain>
    </source>
</reference>
<reference evidence="8" key="2">
    <citation type="submission" date="2015-10" db="EMBL/GenBank/DDBJ databases">
        <authorList>
            <person name="Gilbert D.G."/>
        </authorList>
    </citation>
    <scope>NUCLEOTIDE SEQUENCE</scope>
</reference>
<dbReference type="InterPro" id="IPR001406">
    <property type="entry name" value="PsdUridine_synth_TruA"/>
</dbReference>
<evidence type="ECO:0000259" key="7">
    <source>
        <dbReference type="Pfam" id="PF01416"/>
    </source>
</evidence>
<keyword evidence="10" id="KW-1185">Reference proteome</keyword>
<protein>
    <recommendedName>
        <fullName evidence="6">tRNA pseudouridine synthase</fullName>
        <ecNumber evidence="6">5.4.99.12</ecNumber>
    </recommendedName>
</protein>
<name>A0A0P5J1T2_9CRUS</name>
<gene>
    <name evidence="9" type="ORF">OUZ56_009132</name>
</gene>
<feature type="active site" description="Nucleophile" evidence="4">
    <location>
        <position position="65"/>
    </location>
</feature>
<evidence type="ECO:0000256" key="1">
    <source>
        <dbReference type="ARBA" id="ARBA00009375"/>
    </source>
</evidence>
<keyword evidence="2 6" id="KW-0819">tRNA processing</keyword>
<dbReference type="SUPFAM" id="SSF55120">
    <property type="entry name" value="Pseudouridine synthase"/>
    <property type="match status" value="1"/>
</dbReference>
<dbReference type="GO" id="GO:0160147">
    <property type="term" value="F:tRNA pseudouridine(38-40) synthase activity"/>
    <property type="evidence" value="ECO:0007669"/>
    <property type="project" value="UniProtKB-EC"/>
</dbReference>
<evidence type="ECO:0000313" key="10">
    <source>
        <dbReference type="Proteomes" id="UP001234178"/>
    </source>
</evidence>
<evidence type="ECO:0000256" key="2">
    <source>
        <dbReference type="ARBA" id="ARBA00022694"/>
    </source>
</evidence>
<dbReference type="InterPro" id="IPR020095">
    <property type="entry name" value="PsdUridine_synth_TruA_C"/>
</dbReference>
<dbReference type="AlphaFoldDB" id="A0A0P5J1T2"/>
<proteinExistence type="inferred from homology"/>
<accession>A0A0P5J1T2</accession>
<comment type="catalytic activity">
    <reaction evidence="6">
        <text>uridine(38/39/40) in tRNA = pseudouridine(38/39/40) in tRNA</text>
        <dbReference type="Rhea" id="RHEA:22376"/>
        <dbReference type="Rhea" id="RHEA-COMP:10085"/>
        <dbReference type="Rhea" id="RHEA-COMP:10087"/>
        <dbReference type="ChEBI" id="CHEBI:65314"/>
        <dbReference type="ChEBI" id="CHEBI:65315"/>
        <dbReference type="EC" id="5.4.99.12"/>
    </reaction>
</comment>